<feature type="compositionally biased region" description="Polar residues" evidence="1">
    <location>
        <begin position="1"/>
        <end position="18"/>
    </location>
</feature>
<evidence type="ECO:0000313" key="2">
    <source>
        <dbReference type="EMBL" id="KAF9491970.1"/>
    </source>
</evidence>
<sequence>MSTPPRSPNSTCLTTQVKPTKPPSINRKEMSVFHLPPDSLIPNTEFCQTWLNVHDAIKQLVLDEELKALAGAVQKSKGTCYSKVEALLNHTSAKIHGELCPTSEFIAFVDNHSFLPTYHPNEINGGALDLVGAPKSIIKKLEQDDRNRIPWHLTLTVVEEKKAVDAKDVPAYCGAYLGYANQACPDMVGMYSLSVSPRSFQIQYSCSAGLATSEEFNWTAQLGCILAYVCTLYLPRTDFAPRDTMISLATGRDILGPPLWDIDVVTRFIATARSNSSGNHGRE</sequence>
<comment type="caution">
    <text evidence="2">The sequence shown here is derived from an EMBL/GenBank/DDBJ whole genome shotgun (WGS) entry which is preliminary data.</text>
</comment>
<dbReference type="EMBL" id="MU154609">
    <property type="protein sequence ID" value="KAF9491970.1"/>
    <property type="molecule type" value="Genomic_DNA"/>
</dbReference>
<dbReference type="Proteomes" id="UP000807025">
    <property type="component" value="Unassembled WGS sequence"/>
</dbReference>
<dbReference type="OrthoDB" id="5569250at2759"/>
<gene>
    <name evidence="2" type="ORF">BDN71DRAFT_1433576</name>
</gene>
<evidence type="ECO:0000256" key="1">
    <source>
        <dbReference type="SAM" id="MobiDB-lite"/>
    </source>
</evidence>
<accession>A0A9P5ZSN8</accession>
<keyword evidence="3" id="KW-1185">Reference proteome</keyword>
<name>A0A9P5ZSN8_PLEER</name>
<protein>
    <submittedName>
        <fullName evidence="2">Uncharacterized protein</fullName>
    </submittedName>
</protein>
<evidence type="ECO:0000313" key="3">
    <source>
        <dbReference type="Proteomes" id="UP000807025"/>
    </source>
</evidence>
<dbReference type="AlphaFoldDB" id="A0A9P5ZSN8"/>
<feature type="region of interest" description="Disordered" evidence="1">
    <location>
        <begin position="1"/>
        <end position="26"/>
    </location>
</feature>
<proteinExistence type="predicted"/>
<reference evidence="2" key="1">
    <citation type="submission" date="2020-11" db="EMBL/GenBank/DDBJ databases">
        <authorList>
            <consortium name="DOE Joint Genome Institute"/>
            <person name="Ahrendt S."/>
            <person name="Riley R."/>
            <person name="Andreopoulos W."/>
            <person name="Labutti K."/>
            <person name="Pangilinan J."/>
            <person name="Ruiz-Duenas F.J."/>
            <person name="Barrasa J.M."/>
            <person name="Sanchez-Garcia M."/>
            <person name="Camarero S."/>
            <person name="Miyauchi S."/>
            <person name="Serrano A."/>
            <person name="Linde D."/>
            <person name="Babiker R."/>
            <person name="Drula E."/>
            <person name="Ayuso-Fernandez I."/>
            <person name="Pacheco R."/>
            <person name="Padilla G."/>
            <person name="Ferreira P."/>
            <person name="Barriuso J."/>
            <person name="Kellner H."/>
            <person name="Castanera R."/>
            <person name="Alfaro M."/>
            <person name="Ramirez L."/>
            <person name="Pisabarro A.G."/>
            <person name="Kuo A."/>
            <person name="Tritt A."/>
            <person name="Lipzen A."/>
            <person name="He G."/>
            <person name="Yan M."/>
            <person name="Ng V."/>
            <person name="Cullen D."/>
            <person name="Martin F."/>
            <person name="Rosso M.-N."/>
            <person name="Henrissat B."/>
            <person name="Hibbett D."/>
            <person name="Martinez A.T."/>
            <person name="Grigoriev I.V."/>
        </authorList>
    </citation>
    <scope>NUCLEOTIDE SEQUENCE</scope>
    <source>
        <strain evidence="2">ATCC 90797</strain>
    </source>
</reference>
<organism evidence="2 3">
    <name type="scientific">Pleurotus eryngii</name>
    <name type="common">Boletus of the steppes</name>
    <dbReference type="NCBI Taxonomy" id="5323"/>
    <lineage>
        <taxon>Eukaryota</taxon>
        <taxon>Fungi</taxon>
        <taxon>Dikarya</taxon>
        <taxon>Basidiomycota</taxon>
        <taxon>Agaricomycotina</taxon>
        <taxon>Agaricomycetes</taxon>
        <taxon>Agaricomycetidae</taxon>
        <taxon>Agaricales</taxon>
        <taxon>Pleurotineae</taxon>
        <taxon>Pleurotaceae</taxon>
        <taxon>Pleurotus</taxon>
    </lineage>
</organism>